<name>A0A3L8PR09_9GAMM</name>
<evidence type="ECO:0000313" key="4">
    <source>
        <dbReference type="EMBL" id="RLV57785.1"/>
    </source>
</evidence>
<dbReference type="GO" id="GO:0008237">
    <property type="term" value="F:metallopeptidase activity"/>
    <property type="evidence" value="ECO:0007669"/>
    <property type="project" value="InterPro"/>
</dbReference>
<dbReference type="PROSITE" id="PS50835">
    <property type="entry name" value="IG_LIKE"/>
    <property type="match status" value="1"/>
</dbReference>
<keyword evidence="5" id="KW-1185">Reference proteome</keyword>
<feature type="chain" id="PRO_5018224397" evidence="2">
    <location>
        <begin position="29"/>
        <end position="764"/>
    </location>
</feature>
<dbReference type="Pfam" id="PF00353">
    <property type="entry name" value="HemolysinCabind"/>
    <property type="match status" value="1"/>
</dbReference>
<dbReference type="OrthoDB" id="6275896at2"/>
<feature type="domain" description="Ig-like" evidence="3">
    <location>
        <begin position="629"/>
        <end position="718"/>
    </location>
</feature>
<dbReference type="PROSITE" id="PS00330">
    <property type="entry name" value="HEMOLYSIN_CALCIUM"/>
    <property type="match status" value="1"/>
</dbReference>
<gene>
    <name evidence="4" type="ORF">D5018_20705</name>
</gene>
<dbReference type="InterPro" id="IPR011049">
    <property type="entry name" value="Serralysin-like_metalloprot_C"/>
</dbReference>
<dbReference type="PRINTS" id="PR00313">
    <property type="entry name" value="CABNDNGRPT"/>
</dbReference>
<dbReference type="Gene3D" id="2.60.40.10">
    <property type="entry name" value="Immunoglobulins"/>
    <property type="match status" value="1"/>
</dbReference>
<reference evidence="4 5" key="1">
    <citation type="submission" date="2018-09" db="EMBL/GenBank/DDBJ databases">
        <title>Phylogeny of the Shewanellaceae, and recommendation for two new genera, Pseudoshewanella and Parashewanella.</title>
        <authorList>
            <person name="Wang G."/>
        </authorList>
    </citation>
    <scope>NUCLEOTIDE SEQUENCE [LARGE SCALE GENOMIC DNA]</scope>
    <source>
        <strain evidence="4 5">C51</strain>
    </source>
</reference>
<dbReference type="InterPro" id="IPR013783">
    <property type="entry name" value="Ig-like_fold"/>
</dbReference>
<dbReference type="SUPFAM" id="SSF51120">
    <property type="entry name" value="beta-Roll"/>
    <property type="match status" value="1"/>
</dbReference>
<dbReference type="InterPro" id="IPR007110">
    <property type="entry name" value="Ig-like_dom"/>
</dbReference>
<proteinExistence type="predicted"/>
<dbReference type="Proteomes" id="UP000281474">
    <property type="component" value="Unassembled WGS sequence"/>
</dbReference>
<keyword evidence="2" id="KW-0732">Signal</keyword>
<sequence length="764" mass="82676">MSKTVKIFSKFTSSTFFFCLFFSTYALSSELEDNNTSTKHIYPANETYTEQIILDTLINTNNARWNYDAPLGTAVTINFSFATAESGYLNPILYEHREYKNYEKDAVRKVLQSISESADITFNEVNSTSSNVDMMFTIGIDEDLADAPPSNSTEASEIRYVKLDGESTLAYFNPERDVLPYQKITASNIDYKHDYATAKKTLLHVMGLALGLKHPFSSDGRPLGNFSTEYFTVLEFVTGAGPNKPFKATNLRKMDIIALQHLYGKSKLISNAGDTIYTFDDNYDFHQLLIDSNGNDTISLETAKRKNIIDLRPSAFSSIATNLSRDFDDDRRYLGRHYNNFIMHPDSEVENAIGGSNDDELIGNKLENELAGGKGNDKLRGFGGNDTLDGGQGTDTAVYDGVLANYIIVSEGETTFEVAAKSGSEGVDTLHNIEKVQFSDKTVHNPVIGAEDQDVISGATVTLDAKGTDGDDDNLVIVWLQIGGLEVELQNANTAIATFVAPDVSQEQELTFRVGVSDGLFLPAKTIKVTITPKPNTKPVLEDIADVSVIEKSSVSLTANASDADGDAITYSWAQTDGTSVSLSGADTKTVSFTSPDVATDTRLTFKVTASDGKDSVEKTVIVTVTPKPNTKPVLEDIANESVNENTSVSLTANANDADGDPITYSWTQTGGTNVSLSGTDTKTVSFTAPDVAADTTLTFKVSASDGKDSVEKVVTVTIKNIAPTAGNPDDKDNSDKSSGGGSMGWIFTLPLLALALGRRKRLH</sequence>
<feature type="signal peptide" evidence="2">
    <location>
        <begin position="1"/>
        <end position="28"/>
    </location>
</feature>
<keyword evidence="1" id="KW-0106">Calcium</keyword>
<dbReference type="InterPro" id="IPR018511">
    <property type="entry name" value="Hemolysin-typ_Ca-bd_CS"/>
</dbReference>
<protein>
    <submittedName>
        <fullName evidence="4">GlyGly-CTERM sorting domain-containing protein</fullName>
    </submittedName>
</protein>
<dbReference type="Gene3D" id="3.40.390.10">
    <property type="entry name" value="Collagenase (Catalytic Domain)"/>
    <property type="match status" value="1"/>
</dbReference>
<dbReference type="NCBIfam" id="TIGR03501">
    <property type="entry name" value="GlyGly_CTERM"/>
    <property type="match status" value="1"/>
</dbReference>
<evidence type="ECO:0000259" key="3">
    <source>
        <dbReference type="PROSITE" id="PS50835"/>
    </source>
</evidence>
<dbReference type="Gene3D" id="2.150.10.10">
    <property type="entry name" value="Serralysin-like metalloprotease, C-terminal"/>
    <property type="match status" value="1"/>
</dbReference>
<dbReference type="InterPro" id="IPR024079">
    <property type="entry name" value="MetalloPept_cat_dom_sf"/>
</dbReference>
<dbReference type="GO" id="GO:0005509">
    <property type="term" value="F:calcium ion binding"/>
    <property type="evidence" value="ECO:0007669"/>
    <property type="project" value="InterPro"/>
</dbReference>
<dbReference type="InterPro" id="IPR020008">
    <property type="entry name" value="GlyGly_CTERM"/>
</dbReference>
<dbReference type="Gene3D" id="2.60.40.3010">
    <property type="match status" value="2"/>
</dbReference>
<dbReference type="InterPro" id="IPR001343">
    <property type="entry name" value="Hemolysn_Ca-bd"/>
</dbReference>
<dbReference type="RefSeq" id="WP_121840873.1">
    <property type="nucleotide sequence ID" value="NZ_ML014893.1"/>
</dbReference>
<organism evidence="4 5">
    <name type="scientific">Parashewanella curva</name>
    <dbReference type="NCBI Taxonomy" id="2338552"/>
    <lineage>
        <taxon>Bacteria</taxon>
        <taxon>Pseudomonadati</taxon>
        <taxon>Pseudomonadota</taxon>
        <taxon>Gammaproteobacteria</taxon>
        <taxon>Alteromonadales</taxon>
        <taxon>Shewanellaceae</taxon>
        <taxon>Parashewanella</taxon>
    </lineage>
</organism>
<evidence type="ECO:0000313" key="5">
    <source>
        <dbReference type="Proteomes" id="UP000281474"/>
    </source>
</evidence>
<accession>A0A3L8PR09</accession>
<dbReference type="SMART" id="SM00089">
    <property type="entry name" value="PKD"/>
    <property type="match status" value="3"/>
</dbReference>
<dbReference type="Pfam" id="PF22352">
    <property type="entry name" value="K319L-like_PKD"/>
    <property type="match status" value="3"/>
</dbReference>
<evidence type="ECO:0000256" key="2">
    <source>
        <dbReference type="SAM" id="SignalP"/>
    </source>
</evidence>
<dbReference type="EMBL" id="QZEI01000144">
    <property type="protein sequence ID" value="RLV57785.1"/>
    <property type="molecule type" value="Genomic_DNA"/>
</dbReference>
<comment type="caution">
    <text evidence="4">The sequence shown here is derived from an EMBL/GenBank/DDBJ whole genome shotgun (WGS) entry which is preliminary data.</text>
</comment>
<dbReference type="SUPFAM" id="SSF55486">
    <property type="entry name" value="Metalloproteases ('zincins'), catalytic domain"/>
    <property type="match status" value="1"/>
</dbReference>
<dbReference type="InterPro" id="IPR022409">
    <property type="entry name" value="PKD/Chitinase_dom"/>
</dbReference>
<evidence type="ECO:0000256" key="1">
    <source>
        <dbReference type="ARBA" id="ARBA00022837"/>
    </source>
</evidence>
<dbReference type="AlphaFoldDB" id="A0A3L8PR09"/>